<comment type="caution">
    <text evidence="4">The sequence shown here is derived from an EMBL/GenBank/DDBJ whole genome shotgun (WGS) entry which is preliminary data.</text>
</comment>
<keyword evidence="2 4" id="KW-0503">Monooxygenase</keyword>
<gene>
    <name evidence="4" type="ORF">DFR24_3643</name>
</gene>
<name>A0A4R7NZ34_9GAMM</name>
<evidence type="ECO:0000256" key="2">
    <source>
        <dbReference type="ARBA" id="ARBA00023033"/>
    </source>
</evidence>
<dbReference type="OrthoDB" id="7903015at2"/>
<evidence type="ECO:0000313" key="5">
    <source>
        <dbReference type="Proteomes" id="UP000295341"/>
    </source>
</evidence>
<dbReference type="PANTHER" id="PTHR30137">
    <property type="entry name" value="LUCIFERASE-LIKE MONOOXYGENASE"/>
    <property type="match status" value="1"/>
</dbReference>
<dbReference type="RefSeq" id="WP_133882802.1">
    <property type="nucleotide sequence ID" value="NZ_MWIN01000007.1"/>
</dbReference>
<feature type="domain" description="Luciferase-like" evidence="3">
    <location>
        <begin position="1"/>
        <end position="257"/>
    </location>
</feature>
<protein>
    <submittedName>
        <fullName evidence="4">Alkanesulfonate monooxygenase SsuD/methylene tetrahydromethanopterin reductase-like flavin-dependent oxidoreductase (Luciferase family)</fullName>
    </submittedName>
</protein>
<reference evidence="4 5" key="1">
    <citation type="submission" date="2019-03" db="EMBL/GenBank/DDBJ databases">
        <title>Genomic Encyclopedia of Type Strains, Phase IV (KMG-IV): sequencing the most valuable type-strain genomes for metagenomic binning, comparative biology and taxonomic classification.</title>
        <authorList>
            <person name="Goeker M."/>
        </authorList>
    </citation>
    <scope>NUCLEOTIDE SEQUENCE [LARGE SCALE GENOMIC DNA]</scope>
    <source>
        <strain evidence="4 5">DSM 26377</strain>
    </source>
</reference>
<sequence>MKFGAFDHVDASGLPLGEHLEARLRLAEVYDRCGIHGYHVAEHHGTPLGYAPSPSVLLSAVAQRTRRMRIGPLVYMLPMYHPLRLLEEICMLDHMSNGRLMLGVGRGVSPHELKLFGVDLSKAQEMYVEAFEILMKGFREDRLTYQGRHYQFDQVPITLKPLQQPHPELWYGVLSPDTTAWAAANDVNIVTLALDEGARHIAERYRAEWAKLGKPIERLPLIGVSRHVVVADTDAEAKALARRAYAKWVDSFDRLWRDSGTSVRIAFPPIAALYPETWDEVEAVGNGIAGSPETVLRFVLAEAERTTMSYLVSWFAFGDLTVEQVTHSVELFSQHVMPAFQLH</sequence>
<dbReference type="SUPFAM" id="SSF51679">
    <property type="entry name" value="Bacterial luciferase-like"/>
    <property type="match status" value="1"/>
</dbReference>
<accession>A0A4R7NZ34</accession>
<keyword evidence="1" id="KW-0560">Oxidoreductase</keyword>
<organism evidence="4 5">
    <name type="scientific">Panacagrimonas perspica</name>
    <dbReference type="NCBI Taxonomy" id="381431"/>
    <lineage>
        <taxon>Bacteria</taxon>
        <taxon>Pseudomonadati</taxon>
        <taxon>Pseudomonadota</taxon>
        <taxon>Gammaproteobacteria</taxon>
        <taxon>Nevskiales</taxon>
        <taxon>Nevskiaceae</taxon>
        <taxon>Panacagrimonas</taxon>
    </lineage>
</organism>
<evidence type="ECO:0000313" key="4">
    <source>
        <dbReference type="EMBL" id="TDU26614.1"/>
    </source>
</evidence>
<keyword evidence="5" id="KW-1185">Reference proteome</keyword>
<dbReference type="AlphaFoldDB" id="A0A4R7NZ34"/>
<dbReference type="InterPro" id="IPR050766">
    <property type="entry name" value="Bact_Lucif_Oxidored"/>
</dbReference>
<proteinExistence type="predicted"/>
<dbReference type="GO" id="GO:0005829">
    <property type="term" value="C:cytosol"/>
    <property type="evidence" value="ECO:0007669"/>
    <property type="project" value="TreeGrafter"/>
</dbReference>
<dbReference type="Proteomes" id="UP000295341">
    <property type="component" value="Unassembled WGS sequence"/>
</dbReference>
<dbReference type="GO" id="GO:0016705">
    <property type="term" value="F:oxidoreductase activity, acting on paired donors, with incorporation or reduction of molecular oxygen"/>
    <property type="evidence" value="ECO:0007669"/>
    <property type="project" value="InterPro"/>
</dbReference>
<dbReference type="InterPro" id="IPR011251">
    <property type="entry name" value="Luciferase-like_dom"/>
</dbReference>
<dbReference type="InterPro" id="IPR036661">
    <property type="entry name" value="Luciferase-like_sf"/>
</dbReference>
<dbReference type="GO" id="GO:0004497">
    <property type="term" value="F:monooxygenase activity"/>
    <property type="evidence" value="ECO:0007669"/>
    <property type="project" value="UniProtKB-KW"/>
</dbReference>
<evidence type="ECO:0000259" key="3">
    <source>
        <dbReference type="Pfam" id="PF00296"/>
    </source>
</evidence>
<dbReference type="Gene3D" id="3.20.20.30">
    <property type="entry name" value="Luciferase-like domain"/>
    <property type="match status" value="1"/>
</dbReference>
<dbReference type="EMBL" id="SOBT01000010">
    <property type="protein sequence ID" value="TDU26614.1"/>
    <property type="molecule type" value="Genomic_DNA"/>
</dbReference>
<dbReference type="PANTHER" id="PTHR30137:SF8">
    <property type="entry name" value="BLR5498 PROTEIN"/>
    <property type="match status" value="1"/>
</dbReference>
<evidence type="ECO:0000256" key="1">
    <source>
        <dbReference type="ARBA" id="ARBA00023002"/>
    </source>
</evidence>
<dbReference type="Pfam" id="PF00296">
    <property type="entry name" value="Bac_luciferase"/>
    <property type="match status" value="1"/>
</dbReference>